<dbReference type="SUPFAM" id="SSF55298">
    <property type="entry name" value="YjgF-like"/>
    <property type="match status" value="1"/>
</dbReference>
<dbReference type="InterPro" id="IPR006175">
    <property type="entry name" value="YjgF/YER057c/UK114"/>
</dbReference>
<dbReference type="OrthoDB" id="8684161at2"/>
<evidence type="ECO:0000313" key="3">
    <source>
        <dbReference type="Proteomes" id="UP000306192"/>
    </source>
</evidence>
<gene>
    <name evidence="2" type="ORF">D4765_05430</name>
</gene>
<dbReference type="NCBIfam" id="TIGR00004">
    <property type="entry name" value="Rid family detoxifying hydrolase"/>
    <property type="match status" value="1"/>
</dbReference>
<dbReference type="Proteomes" id="UP000306192">
    <property type="component" value="Unassembled WGS sequence"/>
</dbReference>
<accession>A0A4T2C4I1</accession>
<dbReference type="GO" id="GO:0005829">
    <property type="term" value="C:cytosol"/>
    <property type="evidence" value="ECO:0007669"/>
    <property type="project" value="TreeGrafter"/>
</dbReference>
<dbReference type="EMBL" id="QYRT01000007">
    <property type="protein sequence ID" value="TIH39007.1"/>
    <property type="molecule type" value="Genomic_DNA"/>
</dbReference>
<dbReference type="CDD" id="cd00448">
    <property type="entry name" value="YjgF_YER057c_UK114_family"/>
    <property type="match status" value="1"/>
</dbReference>
<dbReference type="InterPro" id="IPR035959">
    <property type="entry name" value="RutC-like_sf"/>
</dbReference>
<dbReference type="AlphaFoldDB" id="A0A4T2C4I1"/>
<reference evidence="2 3" key="1">
    <citation type="journal article" date="2019" name="Microorganisms">
        <title>Systematic Affiliation and Genome Analysis of Subtercola vilae DB165(T) with Particular Emphasis on Cold Adaptation of an Isolate from a High-Altitude Cold Volcano Lake.</title>
        <authorList>
            <person name="Villalobos A.S."/>
            <person name="Wiese J."/>
            <person name="Imhoff J.F."/>
            <person name="Dorador C."/>
            <person name="Keller A."/>
            <person name="Hentschel U."/>
        </authorList>
    </citation>
    <scope>NUCLEOTIDE SEQUENCE [LARGE SCALE GENOMIC DNA]</scope>
    <source>
        <strain evidence="2 3">DB165</strain>
    </source>
</reference>
<proteinExistence type="inferred from homology"/>
<protein>
    <submittedName>
        <fullName evidence="2">RidA family protein</fullName>
    </submittedName>
</protein>
<comment type="similarity">
    <text evidence="1">Belongs to the RutC family.</text>
</comment>
<organism evidence="2 3">
    <name type="scientific">Subtercola vilae</name>
    <dbReference type="NCBI Taxonomy" id="2056433"/>
    <lineage>
        <taxon>Bacteria</taxon>
        <taxon>Bacillati</taxon>
        <taxon>Actinomycetota</taxon>
        <taxon>Actinomycetes</taxon>
        <taxon>Micrococcales</taxon>
        <taxon>Microbacteriaceae</taxon>
        <taxon>Subtercola</taxon>
    </lineage>
</organism>
<dbReference type="FunFam" id="3.30.1330.40:FF:000001">
    <property type="entry name" value="L-PSP family endoribonuclease"/>
    <property type="match status" value="1"/>
</dbReference>
<dbReference type="PANTHER" id="PTHR11803:SF39">
    <property type="entry name" value="2-IMINOBUTANOATE_2-IMINOPROPANOATE DEAMINASE"/>
    <property type="match status" value="1"/>
</dbReference>
<dbReference type="Pfam" id="PF01042">
    <property type="entry name" value="Ribonuc_L-PSP"/>
    <property type="match status" value="1"/>
</dbReference>
<evidence type="ECO:0000313" key="2">
    <source>
        <dbReference type="EMBL" id="TIH39007.1"/>
    </source>
</evidence>
<dbReference type="RefSeq" id="WP_136641235.1">
    <property type="nucleotide sequence ID" value="NZ_QYRT01000007.1"/>
</dbReference>
<name>A0A4T2C4I1_9MICO</name>
<keyword evidence="3" id="KW-1185">Reference proteome</keyword>
<dbReference type="Gene3D" id="3.30.1330.40">
    <property type="entry name" value="RutC-like"/>
    <property type="match status" value="1"/>
</dbReference>
<comment type="caution">
    <text evidence="2">The sequence shown here is derived from an EMBL/GenBank/DDBJ whole genome shotgun (WGS) entry which is preliminary data.</text>
</comment>
<sequence length="149" mass="15121">MTAQPASTFSAPLTAISTTNAPGAVGPYSQAVRTGDLLFVSGQLPIDPATGVFALGGIGAETTQSLRNAEAILLEAGTSLDNVVKTTVLVTDLADFAEINAAYGAVFTGPVQPARAAYQVAALPMGARVEVELVAACRPVDSVEETSRA</sequence>
<dbReference type="InterPro" id="IPR006056">
    <property type="entry name" value="RidA"/>
</dbReference>
<dbReference type="GO" id="GO:0019239">
    <property type="term" value="F:deaminase activity"/>
    <property type="evidence" value="ECO:0007669"/>
    <property type="project" value="TreeGrafter"/>
</dbReference>
<evidence type="ECO:0000256" key="1">
    <source>
        <dbReference type="ARBA" id="ARBA00010552"/>
    </source>
</evidence>
<dbReference type="PANTHER" id="PTHR11803">
    <property type="entry name" value="2-IMINOBUTANOATE/2-IMINOPROPANOATE DEAMINASE RIDA"/>
    <property type="match status" value="1"/>
</dbReference>